<name>A0A1E3X7Y4_9BACT</name>
<comment type="caution">
    <text evidence="1">The sequence shown here is derived from an EMBL/GenBank/DDBJ whole genome shotgun (WGS) entry which is preliminary data.</text>
</comment>
<proteinExistence type="predicted"/>
<dbReference type="EMBL" id="MAYW01000145">
    <property type="protein sequence ID" value="ODS31084.1"/>
    <property type="molecule type" value="Genomic_DNA"/>
</dbReference>
<gene>
    <name evidence="1" type="ORF">SCARUB_03791</name>
</gene>
<accession>A0A1E3X7Y4</accession>
<sequence>MQSGVNPETNQPVNTLVKRGNEWHAPDRMILNAEHIIFIESVDPDSRVAKLIEELKKK</sequence>
<organism evidence="1 2">
    <name type="scientific">Candidatus Scalindua rubra</name>
    <dbReference type="NCBI Taxonomy" id="1872076"/>
    <lineage>
        <taxon>Bacteria</taxon>
        <taxon>Pseudomonadati</taxon>
        <taxon>Planctomycetota</taxon>
        <taxon>Candidatus Brocadiia</taxon>
        <taxon>Candidatus Brocadiales</taxon>
        <taxon>Candidatus Scalinduaceae</taxon>
        <taxon>Candidatus Scalindua</taxon>
    </lineage>
</organism>
<reference evidence="1 2" key="1">
    <citation type="submission" date="2016-07" db="EMBL/GenBank/DDBJ databases">
        <title>Draft genome of Scalindua rubra, obtained from a brine-seawater interface in the Red Sea, sheds light on salt adaptation in anammox bacteria.</title>
        <authorList>
            <person name="Speth D.R."/>
            <person name="Lagkouvardos I."/>
            <person name="Wang Y."/>
            <person name="Qian P.-Y."/>
            <person name="Dutilh B.E."/>
            <person name="Jetten M.S."/>
        </authorList>
    </citation>
    <scope>NUCLEOTIDE SEQUENCE [LARGE SCALE GENOMIC DNA]</scope>
    <source>
        <strain evidence="1">BSI-1</strain>
    </source>
</reference>
<dbReference type="Proteomes" id="UP000094056">
    <property type="component" value="Unassembled WGS sequence"/>
</dbReference>
<protein>
    <submittedName>
        <fullName evidence="1">Uncharacterized protein</fullName>
    </submittedName>
</protein>
<dbReference type="AlphaFoldDB" id="A0A1E3X7Y4"/>
<evidence type="ECO:0000313" key="2">
    <source>
        <dbReference type="Proteomes" id="UP000094056"/>
    </source>
</evidence>
<evidence type="ECO:0000313" key="1">
    <source>
        <dbReference type="EMBL" id="ODS31084.1"/>
    </source>
</evidence>